<dbReference type="SUPFAM" id="SSF47384">
    <property type="entry name" value="Homodimeric domain of signal transducing histidine kinase"/>
    <property type="match status" value="1"/>
</dbReference>
<dbReference type="PROSITE" id="PS50109">
    <property type="entry name" value="HIS_KIN"/>
    <property type="match status" value="1"/>
</dbReference>
<evidence type="ECO:0000313" key="19">
    <source>
        <dbReference type="Proteomes" id="UP000234271"/>
    </source>
</evidence>
<dbReference type="RefSeq" id="WP_062149625.1">
    <property type="nucleotide sequence ID" value="NZ_CP012373.2"/>
</dbReference>
<dbReference type="CDD" id="cd00082">
    <property type="entry name" value="HisKA"/>
    <property type="match status" value="1"/>
</dbReference>
<dbReference type="InterPro" id="IPR004358">
    <property type="entry name" value="Sig_transdc_His_kin-like_C"/>
</dbReference>
<dbReference type="GO" id="GO:0005524">
    <property type="term" value="F:ATP binding"/>
    <property type="evidence" value="ECO:0007669"/>
    <property type="project" value="UniProtKB-KW"/>
</dbReference>
<dbReference type="Gene3D" id="3.40.50.2300">
    <property type="match status" value="1"/>
</dbReference>
<dbReference type="FunFam" id="1.10.287.130:FF:000002">
    <property type="entry name" value="Two-component osmosensing histidine kinase"/>
    <property type="match status" value="1"/>
</dbReference>
<gene>
    <name evidence="18" type="ORF">BLE401_01505</name>
</gene>
<protein>
    <recommendedName>
        <fullName evidence="11">Sensory/regulatory protein RpfC</fullName>
        <ecNumber evidence="3">2.7.13.3</ecNumber>
    </recommendedName>
</protein>
<evidence type="ECO:0000256" key="4">
    <source>
        <dbReference type="ARBA" id="ARBA00022553"/>
    </source>
</evidence>
<evidence type="ECO:0000256" key="10">
    <source>
        <dbReference type="ARBA" id="ARBA00064003"/>
    </source>
</evidence>
<evidence type="ECO:0000256" key="8">
    <source>
        <dbReference type="ARBA" id="ARBA00022840"/>
    </source>
</evidence>
<dbReference type="Proteomes" id="UP000234271">
    <property type="component" value="Chromosome"/>
</dbReference>
<dbReference type="PROSITE" id="PS50885">
    <property type="entry name" value="HAMP"/>
    <property type="match status" value="1"/>
</dbReference>
<dbReference type="InterPro" id="IPR011006">
    <property type="entry name" value="CheY-like_superfamily"/>
</dbReference>
<keyword evidence="14" id="KW-0812">Transmembrane</keyword>
<evidence type="ECO:0000256" key="2">
    <source>
        <dbReference type="ARBA" id="ARBA00004370"/>
    </source>
</evidence>
<dbReference type="GO" id="GO:0000155">
    <property type="term" value="F:phosphorelay sensor kinase activity"/>
    <property type="evidence" value="ECO:0007669"/>
    <property type="project" value="InterPro"/>
</dbReference>
<dbReference type="CDD" id="cd16922">
    <property type="entry name" value="HATPase_EvgS-ArcB-TorS-like"/>
    <property type="match status" value="1"/>
</dbReference>
<dbReference type="Pfam" id="PF02518">
    <property type="entry name" value="HATPase_c"/>
    <property type="match status" value="1"/>
</dbReference>
<feature type="domain" description="Response regulatory" evidence="16">
    <location>
        <begin position="629"/>
        <end position="741"/>
    </location>
</feature>
<feature type="transmembrane region" description="Helical" evidence="14">
    <location>
        <begin position="21"/>
        <end position="40"/>
    </location>
</feature>
<dbReference type="EMBL" id="CP018889">
    <property type="protein sequence ID" value="AUI67499.1"/>
    <property type="molecule type" value="Genomic_DNA"/>
</dbReference>
<comment type="subcellular location">
    <subcellularLocation>
        <location evidence="2">Membrane</location>
    </subcellularLocation>
</comment>
<evidence type="ECO:0000259" key="15">
    <source>
        <dbReference type="PROSITE" id="PS50109"/>
    </source>
</evidence>
<evidence type="ECO:0000256" key="12">
    <source>
        <dbReference type="PROSITE-ProRule" id="PRU00169"/>
    </source>
</evidence>
<keyword evidence="4" id="KW-0597">Phosphoprotein</keyword>
<dbReference type="PRINTS" id="PR00344">
    <property type="entry name" value="BCTRLSENSOR"/>
</dbReference>
<comment type="subunit">
    <text evidence="10">At low DSF concentrations, interacts with RpfF.</text>
</comment>
<evidence type="ECO:0000256" key="3">
    <source>
        <dbReference type="ARBA" id="ARBA00012438"/>
    </source>
</evidence>
<dbReference type="SMART" id="SM00388">
    <property type="entry name" value="HisKA"/>
    <property type="match status" value="1"/>
</dbReference>
<dbReference type="InterPro" id="IPR036890">
    <property type="entry name" value="HATPase_C_sf"/>
</dbReference>
<dbReference type="STRING" id="288004.AL038_04500"/>
<dbReference type="SUPFAM" id="SSF55874">
    <property type="entry name" value="ATPase domain of HSP90 chaperone/DNA topoisomerase II/histidine kinase"/>
    <property type="match status" value="1"/>
</dbReference>
<keyword evidence="14" id="KW-0472">Membrane</keyword>
<evidence type="ECO:0000259" key="16">
    <source>
        <dbReference type="PROSITE" id="PS50110"/>
    </source>
</evidence>
<accession>A0A2N9YAM9</accession>
<reference evidence="19" key="1">
    <citation type="submission" date="2016-12" db="EMBL/GenBank/DDBJ databases">
        <title>Complete Genome Sequence of Beggiatoa leptomitiformis D-401.</title>
        <authorList>
            <person name="Fomenkov A."/>
            <person name="Vincze T."/>
            <person name="Grabovich M."/>
            <person name="Anton B.P."/>
            <person name="Dubinina G."/>
            <person name="Orlova M."/>
            <person name="Belousova E."/>
            <person name="Roberts R.J."/>
        </authorList>
    </citation>
    <scope>NUCLEOTIDE SEQUENCE [LARGE SCALE GENOMIC DNA]</scope>
    <source>
        <strain evidence="19">D-401</strain>
    </source>
</reference>
<keyword evidence="14" id="KW-1133">Transmembrane helix</keyword>
<dbReference type="Pfam" id="PF00512">
    <property type="entry name" value="HisKA"/>
    <property type="match status" value="1"/>
</dbReference>
<dbReference type="Gene3D" id="3.30.565.10">
    <property type="entry name" value="Histidine kinase-like ATPase, C-terminal domain"/>
    <property type="match status" value="1"/>
</dbReference>
<name>A0A2N9YAM9_9GAMM</name>
<evidence type="ECO:0000256" key="1">
    <source>
        <dbReference type="ARBA" id="ARBA00000085"/>
    </source>
</evidence>
<dbReference type="InterPro" id="IPR003661">
    <property type="entry name" value="HisK_dim/P_dom"/>
</dbReference>
<proteinExistence type="predicted"/>
<dbReference type="SMART" id="SM00387">
    <property type="entry name" value="HATPase_c"/>
    <property type="match status" value="1"/>
</dbReference>
<keyword evidence="8" id="KW-0067">ATP-binding</keyword>
<dbReference type="KEGG" id="blep:AL038_04500"/>
<keyword evidence="5" id="KW-0808">Transferase</keyword>
<evidence type="ECO:0000256" key="5">
    <source>
        <dbReference type="ARBA" id="ARBA00022679"/>
    </source>
</evidence>
<evidence type="ECO:0000256" key="6">
    <source>
        <dbReference type="ARBA" id="ARBA00022741"/>
    </source>
</evidence>
<evidence type="ECO:0000313" key="18">
    <source>
        <dbReference type="EMBL" id="AUI67499.1"/>
    </source>
</evidence>
<comment type="catalytic activity">
    <reaction evidence="1">
        <text>ATP + protein L-histidine = ADP + protein N-phospho-L-histidine.</text>
        <dbReference type="EC" id="2.7.13.3"/>
    </reaction>
</comment>
<feature type="domain" description="Histidine kinase" evidence="15">
    <location>
        <begin position="269"/>
        <end position="494"/>
    </location>
</feature>
<dbReference type="GO" id="GO:0016020">
    <property type="term" value="C:membrane"/>
    <property type="evidence" value="ECO:0007669"/>
    <property type="project" value="UniProtKB-SubCell"/>
</dbReference>
<keyword evidence="9" id="KW-0902">Two-component regulatory system</keyword>
<keyword evidence="7" id="KW-0418">Kinase</keyword>
<dbReference type="PROSITE" id="PS50110">
    <property type="entry name" value="RESPONSE_REGULATORY"/>
    <property type="match status" value="1"/>
</dbReference>
<dbReference type="InterPro" id="IPR036097">
    <property type="entry name" value="HisK_dim/P_sf"/>
</dbReference>
<dbReference type="InterPro" id="IPR003594">
    <property type="entry name" value="HATPase_dom"/>
</dbReference>
<comment type="caution">
    <text evidence="12">Lacks conserved residue(s) required for the propagation of feature annotation.</text>
</comment>
<evidence type="ECO:0000256" key="13">
    <source>
        <dbReference type="SAM" id="Coils"/>
    </source>
</evidence>
<dbReference type="Gene3D" id="6.10.340.10">
    <property type="match status" value="1"/>
</dbReference>
<feature type="coiled-coil region" evidence="13">
    <location>
        <begin position="228"/>
        <end position="262"/>
    </location>
</feature>
<dbReference type="PANTHER" id="PTHR45339">
    <property type="entry name" value="HYBRID SIGNAL TRANSDUCTION HISTIDINE KINASE J"/>
    <property type="match status" value="1"/>
</dbReference>
<dbReference type="AlphaFoldDB" id="A0A2N9YAM9"/>
<feature type="domain" description="HAMP" evidence="17">
    <location>
        <begin position="184"/>
        <end position="240"/>
    </location>
</feature>
<dbReference type="PANTHER" id="PTHR45339:SF3">
    <property type="entry name" value="HISTIDINE KINASE"/>
    <property type="match status" value="1"/>
</dbReference>
<keyword evidence="19" id="KW-1185">Reference proteome</keyword>
<dbReference type="InterPro" id="IPR005467">
    <property type="entry name" value="His_kinase_dom"/>
</dbReference>
<dbReference type="InterPro" id="IPR001789">
    <property type="entry name" value="Sig_transdc_resp-reg_receiver"/>
</dbReference>
<evidence type="ECO:0000256" key="7">
    <source>
        <dbReference type="ARBA" id="ARBA00022777"/>
    </source>
</evidence>
<keyword evidence="13" id="KW-0175">Coiled coil</keyword>
<evidence type="ECO:0000256" key="11">
    <source>
        <dbReference type="ARBA" id="ARBA00068150"/>
    </source>
</evidence>
<dbReference type="FunFam" id="3.30.565.10:FF:000010">
    <property type="entry name" value="Sensor histidine kinase RcsC"/>
    <property type="match status" value="1"/>
</dbReference>
<dbReference type="SUPFAM" id="SSF52172">
    <property type="entry name" value="CheY-like"/>
    <property type="match status" value="1"/>
</dbReference>
<evidence type="ECO:0000256" key="9">
    <source>
        <dbReference type="ARBA" id="ARBA00023012"/>
    </source>
</evidence>
<evidence type="ECO:0000259" key="17">
    <source>
        <dbReference type="PROSITE" id="PS50885"/>
    </source>
</evidence>
<evidence type="ECO:0000256" key="14">
    <source>
        <dbReference type="SAM" id="Phobius"/>
    </source>
</evidence>
<dbReference type="EC" id="2.7.13.3" evidence="3"/>
<organism evidence="18 19">
    <name type="scientific">Beggiatoa leptomitoformis</name>
    <dbReference type="NCBI Taxonomy" id="288004"/>
    <lineage>
        <taxon>Bacteria</taxon>
        <taxon>Pseudomonadati</taxon>
        <taxon>Pseudomonadota</taxon>
        <taxon>Gammaproteobacteria</taxon>
        <taxon>Thiotrichales</taxon>
        <taxon>Thiotrichaceae</taxon>
        <taxon>Beggiatoa</taxon>
    </lineage>
</organism>
<dbReference type="OrthoDB" id="9797243at2"/>
<feature type="transmembrane region" description="Helical" evidence="14">
    <location>
        <begin position="160"/>
        <end position="182"/>
    </location>
</feature>
<keyword evidence="6" id="KW-0547">Nucleotide-binding</keyword>
<dbReference type="Gene3D" id="1.10.287.130">
    <property type="match status" value="1"/>
</dbReference>
<dbReference type="InterPro" id="IPR003660">
    <property type="entry name" value="HAMP_dom"/>
</dbReference>
<sequence length="746" mass="85204">MPFNSSMLPLHKRLSYQQARSVMLIALALGMLFSFLQIYLDYFSAQAELDNTVKQVVNTVKKSAIQAVDNEDNKLAESLAQGLFQYQPIYKIELFDSRREYLIKRERPLLPTHWRWFSELLFGSNTVYDSPLYLSDTNNFGLLRVTVDNHLLATHFFDRAFITLISGVIRNIILALILLFLFNRLLTNPLLNMVAALRQIDPKQPEKQRLICPLHHEQDELGQLTHSTNQLLNTIEDKLKERDRLLQEMEQAKQLVEHASQAKSEFLATMSHELRTPLNAVLGMLSLTLHTALDDTQNEYVEIANRSGHELLEMINDILDFAMLEAGQLVLTEETFYLHQTIEKLLSEFALSAQTKGLEVLVWIDTDIPERLEGEHARFCQVLHNLISNAIKFTEKGEIIITIRRAATPSAMETTKLYLHCEVSDTGVGIPLEHQAKIFDVFSQIDNSSTRRHEGTGLGLALSKRLVTCMQGQMGLVSTPQVGSCFWFTIGFTANTHTEQYAPFEHLHLLIAHPSVTICQYLQDYVSQFNIQTMTTTHYLELLDKQTEADMLLLDSCLLPSRILSGFTKPNIVLVPCNHLTILEYPHFLQKPIYLHQLYKKIQCIMQGNLSVKIDNTQVNNAPSADTKNILLIEDDIFNQKIALRMLKKLGLHPVIVNTDEEAICLLKQQQYALIFINCHPNLLMHQPLLDTLHHTIQTVPVVALLAITDTIPPEFPPIIQAYIRKPFKLEEFTTLVQRLLNTETV</sequence>